<feature type="region of interest" description="Disordered" evidence="1">
    <location>
        <begin position="116"/>
        <end position="159"/>
    </location>
</feature>
<name>B6HWZ9_PENRW</name>
<evidence type="ECO:0000313" key="3">
    <source>
        <dbReference type="Proteomes" id="UP000000724"/>
    </source>
</evidence>
<dbReference type="HOGENOM" id="CLU_1525677_0_0_1"/>
<evidence type="ECO:0000256" key="1">
    <source>
        <dbReference type="SAM" id="MobiDB-lite"/>
    </source>
</evidence>
<gene>
    <name evidence="2" type="ORF">Pc24g02190</name>
    <name evidence="2" type="ORF">PCH_Pc24g02190</name>
</gene>
<dbReference type="VEuPathDB" id="FungiDB:PCH_Pc24g02190"/>
<dbReference type="EMBL" id="AM920439">
    <property type="protein sequence ID" value="CAP87127.1"/>
    <property type="molecule type" value="Genomic_DNA"/>
</dbReference>
<dbReference type="OrthoDB" id="4365268at2759"/>
<dbReference type="AlphaFoldDB" id="B6HWZ9"/>
<dbReference type="Proteomes" id="UP000000724">
    <property type="component" value="Contig Pc00c24"/>
</dbReference>
<organism evidence="2 3">
    <name type="scientific">Penicillium rubens (strain ATCC 28089 / DSM 1075 / NRRL 1951 / Wisconsin 54-1255)</name>
    <name type="common">Penicillium chrysogenum</name>
    <dbReference type="NCBI Taxonomy" id="500485"/>
    <lineage>
        <taxon>Eukaryota</taxon>
        <taxon>Fungi</taxon>
        <taxon>Dikarya</taxon>
        <taxon>Ascomycota</taxon>
        <taxon>Pezizomycotina</taxon>
        <taxon>Eurotiomycetes</taxon>
        <taxon>Eurotiomycetidae</taxon>
        <taxon>Eurotiales</taxon>
        <taxon>Aspergillaceae</taxon>
        <taxon>Penicillium</taxon>
        <taxon>Penicillium chrysogenum species complex</taxon>
    </lineage>
</organism>
<sequence>MTVQFIITGGFITRLWLSEVARCTQRGFFEATAGSCDDLDTTSCQHGMNGDHIDEDNCAEKCRCLVLHNDRGALLSLLAMLLVQIRVQGEGEENPFVSDLQANFGTSYEPRRQGRLYRGTAEPTKEPKIPSNKVPSDPTPHCSGVRDIRTSGNEPRGNIRSYQVGIRNVSFGTGVW</sequence>
<evidence type="ECO:0000313" key="2">
    <source>
        <dbReference type="EMBL" id="CAP87127.1"/>
    </source>
</evidence>
<accession>B6HWZ9</accession>
<proteinExistence type="predicted"/>
<protein>
    <submittedName>
        <fullName evidence="2">Uncharacterized protein</fullName>
    </submittedName>
</protein>
<reference evidence="2 3" key="1">
    <citation type="journal article" date="2008" name="Nat. Biotechnol.">
        <title>Genome sequencing and analysis of the filamentous fungus Penicillium chrysogenum.</title>
        <authorList>
            <person name="van den Berg M.A."/>
            <person name="Albang R."/>
            <person name="Albermann K."/>
            <person name="Badger J.H."/>
            <person name="Daran J.-M."/>
            <person name="Driessen A.J.M."/>
            <person name="Garcia-Estrada C."/>
            <person name="Fedorova N.D."/>
            <person name="Harris D.M."/>
            <person name="Heijne W.H.M."/>
            <person name="Joardar V.S."/>
            <person name="Kiel J.A.K.W."/>
            <person name="Kovalchuk A."/>
            <person name="Martin J.F."/>
            <person name="Nierman W.C."/>
            <person name="Nijland J.G."/>
            <person name="Pronk J.T."/>
            <person name="Roubos J.A."/>
            <person name="van der Klei I.J."/>
            <person name="van Peij N.N.M.E."/>
            <person name="Veenhuis M."/>
            <person name="von Doehren H."/>
            <person name="Wagner C."/>
            <person name="Wortman J.R."/>
            <person name="Bovenberg R.A.L."/>
        </authorList>
    </citation>
    <scope>NUCLEOTIDE SEQUENCE [LARGE SCALE GENOMIC DNA]</scope>
    <source>
        <strain evidence="3">ATCC 28089 / DSM 1075 / NRRL 1951 / Wisconsin 54-1255</strain>
    </source>
</reference>
<keyword evidence="3" id="KW-1185">Reference proteome</keyword>